<sequence>MMSLEFPLHDDDAFVHVEGNIGEFSLICDGKELSRELSNLQRKDEVSYVIDHDPRYNATLIETIKVLEHDKKDGTLPEDKDRTENKAIMNVLKRLDEEARNEKAKSAQPQKK</sequence>
<gene>
    <name evidence="1" type="ORF">GP480_03680</name>
</gene>
<evidence type="ECO:0000313" key="1">
    <source>
        <dbReference type="EMBL" id="QHD65605.1"/>
    </source>
</evidence>
<evidence type="ECO:0000313" key="2">
    <source>
        <dbReference type="Proteomes" id="UP000464912"/>
    </source>
</evidence>
<protein>
    <submittedName>
        <fullName evidence="1">Uncharacterized protein</fullName>
    </submittedName>
</protein>
<dbReference type="KEGG" id="nef:GP480_03680"/>
<keyword evidence="2" id="KW-1185">Reference proteome</keyword>
<dbReference type="Proteomes" id="UP000464912">
    <property type="component" value="Chromosome"/>
</dbReference>
<proteinExistence type="predicted"/>
<dbReference type="AlphaFoldDB" id="A0A6P1GB53"/>
<organism evidence="1 2">
    <name type="scientific">Neorickettsia findlayensis</name>
    <dbReference type="NCBI Taxonomy" id="2686014"/>
    <lineage>
        <taxon>Bacteria</taxon>
        <taxon>Pseudomonadati</taxon>
        <taxon>Pseudomonadota</taxon>
        <taxon>Alphaproteobacteria</taxon>
        <taxon>Rickettsiales</taxon>
        <taxon>Anaplasmataceae</taxon>
        <taxon>Neorickettsia</taxon>
    </lineage>
</organism>
<accession>A0A6P1GB53</accession>
<reference evidence="1 2" key="1">
    <citation type="journal article" date="2020" name="MBio">
        <title>Erratum for Teymournejad et al., 'Isolation and Molecular Analysis of a Novel Neorickettsia Species That Causes Potomac Horse Fever'.</title>
        <authorList>
            <person name="Teymournejad O."/>
            <person name="Lin M."/>
            <person name="Bekebrede H."/>
            <person name="Kamr A."/>
            <person name="Toribio R.E."/>
            <person name="Arroyo L.G."/>
            <person name="Baird J.D."/>
            <person name="Rikihisa Y."/>
        </authorList>
    </citation>
    <scope>NUCLEOTIDE SEQUENCE [LARGE SCALE GENOMIC DNA]</scope>
    <source>
        <strain evidence="1 2">Fin17</strain>
    </source>
</reference>
<dbReference type="EMBL" id="CP047224">
    <property type="protein sequence ID" value="QHD65605.1"/>
    <property type="molecule type" value="Genomic_DNA"/>
</dbReference>
<name>A0A6P1GB53_9RICK</name>
<reference evidence="1 2" key="2">
    <citation type="journal article" date="2020" name="MBio">
        <title>Isolation and Molecular Analysis of a Novel Neorickettsia Species That Causes Potomac Horse Fever.</title>
        <authorList>
            <person name="Teymournejad O."/>
            <person name="Lin M."/>
            <person name="Bekebrede H."/>
            <person name="Kamr A."/>
            <person name="Toribio R.E."/>
            <person name="Arroyo L.G."/>
            <person name="Baird J.D."/>
            <person name="Rikihisa Y."/>
        </authorList>
    </citation>
    <scope>NUCLEOTIDE SEQUENCE [LARGE SCALE GENOMIC DNA]</scope>
    <source>
        <strain evidence="1 2">Fin17</strain>
    </source>
</reference>